<gene>
    <name evidence="4" type="ORF">HYZ11_00570</name>
</gene>
<reference evidence="4" key="1">
    <citation type="submission" date="2020-07" db="EMBL/GenBank/DDBJ databases">
        <title>Huge and variable diversity of episymbiotic CPR bacteria and DPANN archaea in groundwater ecosystems.</title>
        <authorList>
            <person name="He C.Y."/>
            <person name="Keren R."/>
            <person name="Whittaker M."/>
            <person name="Farag I.F."/>
            <person name="Doudna J."/>
            <person name="Cate J.H.D."/>
            <person name="Banfield J.F."/>
        </authorList>
    </citation>
    <scope>NUCLEOTIDE SEQUENCE</scope>
    <source>
        <strain evidence="4">NC_groundwater_763_Ag_S-0.2um_68_21</strain>
    </source>
</reference>
<feature type="compositionally biased region" description="Pro residues" evidence="1">
    <location>
        <begin position="23"/>
        <end position="33"/>
    </location>
</feature>
<evidence type="ECO:0000259" key="3">
    <source>
        <dbReference type="Pfam" id="PF04453"/>
    </source>
</evidence>
<dbReference type="Proteomes" id="UP000782312">
    <property type="component" value="Unassembled WGS sequence"/>
</dbReference>
<accession>A0A932HVN8</accession>
<dbReference type="GO" id="GO:0015920">
    <property type="term" value="P:lipopolysaccharide transport"/>
    <property type="evidence" value="ECO:0007669"/>
    <property type="project" value="InterPro"/>
</dbReference>
<sequence length="765" mass="87435">MLFALAMALVLYAAPAAAQFAPPSAPLPQPRSPLPREGERKEGLRFLQDPTAAAAISADQLTEDRERQRVVGRGFADIRFGDKRIQADFVEVQSGTRDGVATGNIVFQAGNDRIVGTRIEFNLDSERVVIYDARGYLGGTYYITGDLLRRLAQDHYEVVDGTFTTCEGDRPDWGFRFKRSTFRVEGYAILDGPAVEVAGVPVGYLPVAVLPVKTRRATGFLVPQFGAGNRNGFEFSPAFFWAINEWSDATLGFDYLSKRGIRYKGEYRYILSGNTRGRVQGSFLRDKLEKGQFWDLKVDHLTLFPETASSFNAFIDLARRDVIDRSLERDLVERVRQNTDTTIQYTRNFPRADTQFKVGMRRQEGLDESDGQLFQKLPEVRLDIFSSRIGTSDFYKELISSYTAFRRDLNRNSIELQRVHLEPSVSLPLQTVPWLGVTPEFGIRETFWTVQKINSSVGSNPTDAERREEILSREMWFASLNVLGPRFSRVYEGRVGPLQDFKHIIGLETVYFYSPAMDSEDRRLIIPLDEVDSLQDQNTITYAIVNRFLTKLEKEEGGFETRQLARIALSQTFDVAEARRTQDLETRERRPFGFILFDVTSRPTRQIRLFHQTFYNQYEQEIDLHSTGILLDGGRNWFLNVDRTWSRQRNEFPFSTGQSFINFTGGVALGRRWFIEYLTRLNKVERATLEQSIILRYQSCCWGVALTLTDTRDKSEIFVNFSLLGILEGERVPTFKTRRTVTDEGRFLGGSGGLAPMRFQSPLPP</sequence>
<dbReference type="GO" id="GO:0043165">
    <property type="term" value="P:Gram-negative-bacterium-type cell outer membrane assembly"/>
    <property type="evidence" value="ECO:0007669"/>
    <property type="project" value="InterPro"/>
</dbReference>
<evidence type="ECO:0000256" key="2">
    <source>
        <dbReference type="SAM" id="SignalP"/>
    </source>
</evidence>
<name>A0A932HVN8_UNCTE</name>
<feature type="chain" id="PRO_5037943831" evidence="2">
    <location>
        <begin position="19"/>
        <end position="765"/>
    </location>
</feature>
<evidence type="ECO:0000313" key="5">
    <source>
        <dbReference type="Proteomes" id="UP000782312"/>
    </source>
</evidence>
<feature type="signal peptide" evidence="2">
    <location>
        <begin position="1"/>
        <end position="18"/>
    </location>
</feature>
<dbReference type="InterPro" id="IPR050218">
    <property type="entry name" value="LptD"/>
</dbReference>
<dbReference type="PANTHER" id="PTHR30189">
    <property type="entry name" value="LPS-ASSEMBLY PROTEIN"/>
    <property type="match status" value="1"/>
</dbReference>
<dbReference type="Pfam" id="PF04453">
    <property type="entry name" value="LptD"/>
    <property type="match status" value="1"/>
</dbReference>
<dbReference type="AlphaFoldDB" id="A0A932HVN8"/>
<protein>
    <submittedName>
        <fullName evidence="4">LPS-assembly protein LptD</fullName>
    </submittedName>
</protein>
<comment type="caution">
    <text evidence="4">The sequence shown here is derived from an EMBL/GenBank/DDBJ whole genome shotgun (WGS) entry which is preliminary data.</text>
</comment>
<evidence type="ECO:0000256" key="1">
    <source>
        <dbReference type="SAM" id="MobiDB-lite"/>
    </source>
</evidence>
<dbReference type="InterPro" id="IPR020889">
    <property type="entry name" value="LipoPS_assembly_LptD"/>
</dbReference>
<feature type="domain" description="LptD C-terminal" evidence="3">
    <location>
        <begin position="329"/>
        <end position="673"/>
    </location>
</feature>
<proteinExistence type="inferred from homology"/>
<feature type="region of interest" description="Disordered" evidence="1">
    <location>
        <begin position="21"/>
        <end position="41"/>
    </location>
</feature>
<dbReference type="EMBL" id="JACPUR010000001">
    <property type="protein sequence ID" value="MBI3126082.1"/>
    <property type="molecule type" value="Genomic_DNA"/>
</dbReference>
<dbReference type="GO" id="GO:0009279">
    <property type="term" value="C:cell outer membrane"/>
    <property type="evidence" value="ECO:0007669"/>
    <property type="project" value="InterPro"/>
</dbReference>
<keyword evidence="2" id="KW-0732">Signal</keyword>
<organism evidence="4 5">
    <name type="scientific">Tectimicrobiota bacterium</name>
    <dbReference type="NCBI Taxonomy" id="2528274"/>
    <lineage>
        <taxon>Bacteria</taxon>
        <taxon>Pseudomonadati</taxon>
        <taxon>Nitrospinota/Tectimicrobiota group</taxon>
        <taxon>Candidatus Tectimicrobiota</taxon>
    </lineage>
</organism>
<dbReference type="PANTHER" id="PTHR30189:SF1">
    <property type="entry name" value="LPS-ASSEMBLY PROTEIN LPTD"/>
    <property type="match status" value="1"/>
</dbReference>
<dbReference type="HAMAP" id="MF_01411">
    <property type="entry name" value="LPS_assembly_LptD"/>
    <property type="match status" value="1"/>
</dbReference>
<dbReference type="GO" id="GO:1990351">
    <property type="term" value="C:transporter complex"/>
    <property type="evidence" value="ECO:0007669"/>
    <property type="project" value="TreeGrafter"/>
</dbReference>
<dbReference type="InterPro" id="IPR007543">
    <property type="entry name" value="LptD_C"/>
</dbReference>
<evidence type="ECO:0000313" key="4">
    <source>
        <dbReference type="EMBL" id="MBI3126082.1"/>
    </source>
</evidence>